<feature type="chain" id="PRO_5017036973" description="Lipoprotein" evidence="1">
    <location>
        <begin position="26"/>
        <end position="126"/>
    </location>
</feature>
<organism evidence="2 3">
    <name type="scientific">Fibrobacter succinogenes</name>
    <name type="common">Bacteroides succinogenes</name>
    <dbReference type="NCBI Taxonomy" id="833"/>
    <lineage>
        <taxon>Bacteria</taxon>
        <taxon>Pseudomonadati</taxon>
        <taxon>Fibrobacterota</taxon>
        <taxon>Fibrobacteria</taxon>
        <taxon>Fibrobacterales</taxon>
        <taxon>Fibrobacteraceae</taxon>
        <taxon>Fibrobacter</taxon>
    </lineage>
</organism>
<keyword evidence="1" id="KW-0732">Signal</keyword>
<dbReference type="PROSITE" id="PS51257">
    <property type="entry name" value="PROKAR_LIPOPROTEIN"/>
    <property type="match status" value="1"/>
</dbReference>
<dbReference type="EMBL" id="UHJL01000003">
    <property type="protein sequence ID" value="SUQ24770.1"/>
    <property type="molecule type" value="Genomic_DNA"/>
</dbReference>
<proteinExistence type="predicted"/>
<dbReference type="Proteomes" id="UP000255423">
    <property type="component" value="Unassembled WGS sequence"/>
</dbReference>
<evidence type="ECO:0000256" key="1">
    <source>
        <dbReference type="SAM" id="SignalP"/>
    </source>
</evidence>
<sequence>MARRWLFAVAVVAFALLLVSCTKHPEVDNFKQVQLHWSAIDDAAEQSELKDKCVIEITSKVMSDPMVLKSKLVEISYEVIYFLDENGALAFDGRCGDTRFRDFPECTWQATCSGGSAPVVIFDNER</sequence>
<accession>A0A380S7I9</accession>
<protein>
    <recommendedName>
        <fullName evidence="4">Lipoprotein</fullName>
    </recommendedName>
</protein>
<evidence type="ECO:0008006" key="4">
    <source>
        <dbReference type="Google" id="ProtNLM"/>
    </source>
</evidence>
<dbReference type="AlphaFoldDB" id="A0A380S7I9"/>
<reference evidence="2 3" key="1">
    <citation type="submission" date="2017-08" db="EMBL/GenBank/DDBJ databases">
        <authorList>
            <person name="de Groot N.N."/>
        </authorList>
    </citation>
    <scope>NUCLEOTIDE SEQUENCE [LARGE SCALE GENOMIC DNA]</scope>
    <source>
        <strain evidence="2 3">HM2</strain>
    </source>
</reference>
<name>A0A380S7I9_FIBSU</name>
<dbReference type="RefSeq" id="WP_109573170.1">
    <property type="nucleotide sequence ID" value="NZ_UHJL01000003.1"/>
</dbReference>
<evidence type="ECO:0000313" key="3">
    <source>
        <dbReference type="Proteomes" id="UP000255423"/>
    </source>
</evidence>
<evidence type="ECO:0000313" key="2">
    <source>
        <dbReference type="EMBL" id="SUQ24770.1"/>
    </source>
</evidence>
<gene>
    <name evidence="2" type="ORF">SAMN05661053_2184</name>
</gene>
<feature type="signal peptide" evidence="1">
    <location>
        <begin position="1"/>
        <end position="25"/>
    </location>
</feature>